<dbReference type="Gene3D" id="3.30.40.10">
    <property type="entry name" value="Zinc/RING finger domain, C3HC4 (zinc finger)"/>
    <property type="match status" value="1"/>
</dbReference>
<dbReference type="HAMAP" id="MF_03100">
    <property type="entry name" value="Endonuc_su_Slx1"/>
    <property type="match status" value="1"/>
</dbReference>
<dbReference type="GO" id="GO:0008821">
    <property type="term" value="F:crossover junction DNA endonuclease activity"/>
    <property type="evidence" value="ECO:0007669"/>
    <property type="project" value="TreeGrafter"/>
</dbReference>
<keyword evidence="12" id="KW-1185">Reference proteome</keyword>
<dbReference type="InterPro" id="IPR050381">
    <property type="entry name" value="SLX1_endonuclease"/>
</dbReference>
<dbReference type="GO" id="GO:0033557">
    <property type="term" value="C:Slx1-Slx4 complex"/>
    <property type="evidence" value="ECO:0007669"/>
    <property type="project" value="UniProtKB-UniRule"/>
</dbReference>
<dbReference type="PROSITE" id="PS50164">
    <property type="entry name" value="GIY_YIG"/>
    <property type="match status" value="1"/>
</dbReference>
<keyword evidence="5 8" id="KW-0233">DNA recombination</keyword>
<evidence type="ECO:0000259" key="10">
    <source>
        <dbReference type="PROSITE" id="PS50164"/>
    </source>
</evidence>
<dbReference type="EMBL" id="CM003104">
    <property type="protein sequence ID" value="KUI71051.1"/>
    <property type="molecule type" value="Genomic_DNA"/>
</dbReference>
<feature type="compositionally biased region" description="Acidic residues" evidence="9">
    <location>
        <begin position="218"/>
        <end position="229"/>
    </location>
</feature>
<dbReference type="Pfam" id="PF21202">
    <property type="entry name" value="SLX1_C"/>
    <property type="match status" value="1"/>
</dbReference>
<dbReference type="InterPro" id="IPR000305">
    <property type="entry name" value="GIY-YIG_endonuc"/>
</dbReference>
<dbReference type="OrthoDB" id="24645at2759"/>
<organism evidence="11 12">
    <name type="scientific">Cytospora mali</name>
    <name type="common">Apple Valsa canker fungus</name>
    <name type="synonym">Valsa mali</name>
    <dbReference type="NCBI Taxonomy" id="578113"/>
    <lineage>
        <taxon>Eukaryota</taxon>
        <taxon>Fungi</taxon>
        <taxon>Dikarya</taxon>
        <taxon>Ascomycota</taxon>
        <taxon>Pezizomycotina</taxon>
        <taxon>Sordariomycetes</taxon>
        <taxon>Sordariomycetidae</taxon>
        <taxon>Diaporthales</taxon>
        <taxon>Cytosporaceae</taxon>
        <taxon>Cytospora</taxon>
    </lineage>
</organism>
<evidence type="ECO:0000256" key="1">
    <source>
        <dbReference type="ARBA" id="ARBA00022722"/>
    </source>
</evidence>
<sequence length="384" mass="43127">MAIQSKPIPALYVVYILRSTVRKASLYIGSTPNPPRRLNQHNGKAKGGAVRTARNKLRPWEMAAVVSGFPSAVAALKFEWALNNAHLSLHISHKERLTVSTQRKRNGQPKRPPHTITSILSNLHLLLRVPSFSRWPLKLHLFDRDVFARWEKHCAASGVEPLRKTLEVVTDFKPPAVEEAEARKEELEEEASQKRKTTAATKKKKKKEKKQEAKPSEEAETTEEEEEKAGDEVAGELGWGVNALPLDYTPLVPYLEKGQDINTFEREGDCIVCQQQLEHGKGLYVICTNSECEGVGHLVCWSRHLLNQQGDSADEVILPMEGQCPKCSGVVRWGDMMRELTLRVRGQKEVEKILKKSRRANGISKAKPKAKEKAKTKTKVVDGD</sequence>
<feature type="region of interest" description="Disordered" evidence="9">
    <location>
        <begin position="357"/>
        <end position="384"/>
    </location>
</feature>
<dbReference type="Proteomes" id="UP000078559">
    <property type="component" value="Chromosome 7"/>
</dbReference>
<dbReference type="Gene3D" id="3.40.1440.10">
    <property type="entry name" value="GIY-YIG endonuclease"/>
    <property type="match status" value="1"/>
</dbReference>
<name>A0A194W3E2_CYTMA</name>
<feature type="domain" description="GIY-YIG" evidence="10">
    <location>
        <begin position="10"/>
        <end position="92"/>
    </location>
</feature>
<feature type="region of interest" description="Disordered" evidence="9">
    <location>
        <begin position="28"/>
        <end position="50"/>
    </location>
</feature>
<evidence type="ECO:0000256" key="6">
    <source>
        <dbReference type="ARBA" id="ARBA00023204"/>
    </source>
</evidence>
<comment type="caution">
    <text evidence="8">Lacks conserved residue(s) required for the propagation of feature annotation.</text>
</comment>
<evidence type="ECO:0000313" key="12">
    <source>
        <dbReference type="Proteomes" id="UP000078559"/>
    </source>
</evidence>
<comment type="similarity">
    <text evidence="8">Belongs to the SLX1 family.</text>
</comment>
<feature type="compositionally biased region" description="Basic residues" evidence="9">
    <location>
        <begin position="194"/>
        <end position="208"/>
    </location>
</feature>
<evidence type="ECO:0000256" key="8">
    <source>
        <dbReference type="HAMAP-Rule" id="MF_03100"/>
    </source>
</evidence>
<accession>A0A194W3E2</accession>
<keyword evidence="7 8" id="KW-0539">Nucleus</keyword>
<dbReference type="InterPro" id="IPR048749">
    <property type="entry name" value="SLX1_C"/>
</dbReference>
<comment type="subcellular location">
    <subcellularLocation>
        <location evidence="8">Nucleus</location>
    </subcellularLocation>
</comment>
<evidence type="ECO:0000256" key="3">
    <source>
        <dbReference type="ARBA" id="ARBA00022763"/>
    </source>
</evidence>
<reference evidence="11" key="1">
    <citation type="submission" date="2014-12" db="EMBL/GenBank/DDBJ databases">
        <title>Genome Sequence of Valsa Canker Pathogens Uncovers a Specific Adaption of Colonization on Woody Bark.</title>
        <authorList>
            <person name="Yin Z."/>
            <person name="Liu H."/>
            <person name="Gao X."/>
            <person name="Li Z."/>
            <person name="Song N."/>
            <person name="Ke X."/>
            <person name="Dai Q."/>
            <person name="Wu Y."/>
            <person name="Sun Y."/>
            <person name="Xu J.-R."/>
            <person name="Kang Z.K."/>
            <person name="Wang L."/>
            <person name="Huang L."/>
        </authorList>
    </citation>
    <scope>NUCLEOTIDE SEQUENCE [LARGE SCALE GENOMIC DNA]</scope>
    <source>
        <strain evidence="11">03-8</strain>
    </source>
</reference>
<keyword evidence="6 8" id="KW-0234">DNA repair</keyword>
<evidence type="ECO:0000256" key="9">
    <source>
        <dbReference type="SAM" id="MobiDB-lite"/>
    </source>
</evidence>
<comment type="subunit">
    <text evidence="8">Forms a heterodimer with SLX4.</text>
</comment>
<evidence type="ECO:0000313" key="11">
    <source>
        <dbReference type="EMBL" id="KUI71051.1"/>
    </source>
</evidence>
<dbReference type="Pfam" id="PF01541">
    <property type="entry name" value="GIY-YIG"/>
    <property type="match status" value="1"/>
</dbReference>
<dbReference type="GO" id="GO:0000724">
    <property type="term" value="P:double-strand break repair via homologous recombination"/>
    <property type="evidence" value="ECO:0007669"/>
    <property type="project" value="TreeGrafter"/>
</dbReference>
<evidence type="ECO:0000256" key="4">
    <source>
        <dbReference type="ARBA" id="ARBA00022801"/>
    </source>
</evidence>
<keyword evidence="2 8" id="KW-0255">Endonuclease</keyword>
<comment type="function">
    <text evidence="8">Catalytic subunit of the SLX1-SLX4 structure-specific endonuclease that resolves DNA secondary structures generated during DNA repair and recombination. Has endonuclease activity towards branched DNA substrates, introducing single-strand cuts in duplex DNA close to junctions with ss-DNA.</text>
</comment>
<evidence type="ECO:0000256" key="7">
    <source>
        <dbReference type="ARBA" id="ARBA00023242"/>
    </source>
</evidence>
<feature type="compositionally biased region" description="Basic and acidic residues" evidence="9">
    <location>
        <begin position="369"/>
        <end position="384"/>
    </location>
</feature>
<dbReference type="CDD" id="cd10455">
    <property type="entry name" value="GIY-YIG_SLX1"/>
    <property type="match status" value="1"/>
</dbReference>
<dbReference type="InterPro" id="IPR035901">
    <property type="entry name" value="GIY-YIG_endonuc_sf"/>
</dbReference>
<feature type="region of interest" description="Disordered" evidence="9">
    <location>
        <begin position="179"/>
        <end position="233"/>
    </location>
</feature>
<gene>
    <name evidence="11" type="ORF">VM1G_07055</name>
</gene>
<dbReference type="AlphaFoldDB" id="A0A194W3E2"/>
<keyword evidence="3 8" id="KW-0227">DNA damage</keyword>
<dbReference type="InterPro" id="IPR013083">
    <property type="entry name" value="Znf_RING/FYVE/PHD"/>
</dbReference>
<dbReference type="SMR" id="A0A194W3E2"/>
<evidence type="ECO:0000256" key="5">
    <source>
        <dbReference type="ARBA" id="ARBA00023172"/>
    </source>
</evidence>
<dbReference type="InterPro" id="IPR027520">
    <property type="entry name" value="Slx1"/>
</dbReference>
<dbReference type="PANTHER" id="PTHR20208:SF10">
    <property type="entry name" value="STRUCTURE-SPECIFIC ENDONUCLEASE SUBUNIT SLX1"/>
    <property type="match status" value="1"/>
</dbReference>
<evidence type="ECO:0000256" key="2">
    <source>
        <dbReference type="ARBA" id="ARBA00022759"/>
    </source>
</evidence>
<dbReference type="PANTHER" id="PTHR20208">
    <property type="entry name" value="STRUCTURE-SPECIFIC ENDONUCLEASE SUBUNIT SLX1"/>
    <property type="match status" value="1"/>
</dbReference>
<keyword evidence="1 8" id="KW-0540">Nuclease</keyword>
<proteinExistence type="inferred from homology"/>
<dbReference type="GO" id="GO:0017108">
    <property type="term" value="F:5'-flap endonuclease activity"/>
    <property type="evidence" value="ECO:0007669"/>
    <property type="project" value="InterPro"/>
</dbReference>
<protein>
    <submittedName>
        <fullName evidence="11">Structure-specific endonuclease subunit SLX1</fullName>
    </submittedName>
</protein>
<comment type="cofactor">
    <cofactor evidence="8">
        <name>a divalent metal cation</name>
        <dbReference type="ChEBI" id="CHEBI:60240"/>
    </cofactor>
</comment>
<keyword evidence="4 8" id="KW-0378">Hydrolase</keyword>